<dbReference type="SMART" id="SM00530">
    <property type="entry name" value="HTH_XRE"/>
    <property type="match status" value="1"/>
</dbReference>
<feature type="domain" description="HTH cro/C1-type" evidence="1">
    <location>
        <begin position="10"/>
        <end position="64"/>
    </location>
</feature>
<reference evidence="2 3" key="1">
    <citation type="submission" date="2016-10" db="EMBL/GenBank/DDBJ databases">
        <authorList>
            <person name="de Groot N.N."/>
        </authorList>
    </citation>
    <scope>NUCLEOTIDE SEQUENCE [LARGE SCALE GENOMIC DNA]</scope>
    <source>
        <strain evidence="2 3">CGMCC 1.7056</strain>
    </source>
</reference>
<sequence>MVVDPTKTVIERARRAAGLSQQKLAAWARTQQSSVSEYESRKKSPTLEVVERLLEAADAELTFKPIIDFDVRQDPDIGQYLVPERLWSVPMPDCFSRVQVLGALFKSRRPRVWDLSVEAERIAYYEWAVVRGTADLLLESVDGILLMQVWERLNVPQVIREAWQPAIDAATAPQDTQPRDPAGLSAWLAKEIGVEWRPVRPRKRPH</sequence>
<dbReference type="EMBL" id="FOLB01000001">
    <property type="protein sequence ID" value="SFB78252.1"/>
    <property type="molecule type" value="Genomic_DNA"/>
</dbReference>
<organism evidence="2 3">
    <name type="scientific">Nocardioides terrae</name>
    <dbReference type="NCBI Taxonomy" id="574651"/>
    <lineage>
        <taxon>Bacteria</taxon>
        <taxon>Bacillati</taxon>
        <taxon>Actinomycetota</taxon>
        <taxon>Actinomycetes</taxon>
        <taxon>Propionibacteriales</taxon>
        <taxon>Nocardioidaceae</taxon>
        <taxon>Nocardioides</taxon>
    </lineage>
</organism>
<dbReference type="Proteomes" id="UP000198832">
    <property type="component" value="Unassembled WGS sequence"/>
</dbReference>
<dbReference type="PROSITE" id="PS50943">
    <property type="entry name" value="HTH_CROC1"/>
    <property type="match status" value="1"/>
</dbReference>
<dbReference type="CDD" id="cd00093">
    <property type="entry name" value="HTH_XRE"/>
    <property type="match status" value="1"/>
</dbReference>
<keyword evidence="3" id="KW-1185">Reference proteome</keyword>
<dbReference type="GO" id="GO:0003677">
    <property type="term" value="F:DNA binding"/>
    <property type="evidence" value="ECO:0007669"/>
    <property type="project" value="InterPro"/>
</dbReference>
<evidence type="ECO:0000313" key="2">
    <source>
        <dbReference type="EMBL" id="SFB78252.1"/>
    </source>
</evidence>
<dbReference type="Pfam" id="PF13560">
    <property type="entry name" value="HTH_31"/>
    <property type="match status" value="1"/>
</dbReference>
<dbReference type="AlphaFoldDB" id="A0A1I1DV22"/>
<gene>
    <name evidence="2" type="ORF">SAMN04487968_101492</name>
</gene>
<evidence type="ECO:0000259" key="1">
    <source>
        <dbReference type="PROSITE" id="PS50943"/>
    </source>
</evidence>
<dbReference type="InterPro" id="IPR001387">
    <property type="entry name" value="Cro/C1-type_HTH"/>
</dbReference>
<dbReference type="InterPro" id="IPR010982">
    <property type="entry name" value="Lambda_DNA-bd_dom_sf"/>
</dbReference>
<dbReference type="SUPFAM" id="SSF47413">
    <property type="entry name" value="lambda repressor-like DNA-binding domains"/>
    <property type="match status" value="1"/>
</dbReference>
<proteinExistence type="predicted"/>
<dbReference type="Gene3D" id="1.10.260.40">
    <property type="entry name" value="lambda repressor-like DNA-binding domains"/>
    <property type="match status" value="1"/>
</dbReference>
<dbReference type="STRING" id="574651.SAMN04487968_101492"/>
<evidence type="ECO:0000313" key="3">
    <source>
        <dbReference type="Proteomes" id="UP000198832"/>
    </source>
</evidence>
<name>A0A1I1DV22_9ACTN</name>
<accession>A0A1I1DV22</accession>
<protein>
    <submittedName>
        <fullName evidence="2">Helix-turn-helix domain-containing protein</fullName>
    </submittedName>
</protein>